<dbReference type="InterPro" id="IPR033479">
    <property type="entry name" value="dCache_1"/>
</dbReference>
<name>A0A858BRJ3_9FIRM</name>
<dbReference type="GO" id="GO:0007165">
    <property type="term" value="P:signal transduction"/>
    <property type="evidence" value="ECO:0007669"/>
    <property type="project" value="UniProtKB-KW"/>
</dbReference>
<feature type="transmembrane region" description="Helical" evidence="9">
    <location>
        <begin position="299"/>
        <end position="318"/>
    </location>
</feature>
<dbReference type="PRINTS" id="PR00260">
    <property type="entry name" value="CHEMTRNSDUCR"/>
</dbReference>
<dbReference type="PANTHER" id="PTHR43531">
    <property type="entry name" value="PROTEIN ICFG"/>
    <property type="match status" value="1"/>
</dbReference>
<keyword evidence="5 9" id="KW-1133">Transmembrane helix</keyword>
<comment type="subcellular location">
    <subcellularLocation>
        <location evidence="1">Cell membrane</location>
        <topology evidence="1">Multi-pass membrane protein</topology>
    </subcellularLocation>
</comment>
<gene>
    <name evidence="12" type="ORF">Ami103574_00845</name>
</gene>
<protein>
    <submittedName>
        <fullName evidence="12">Methyl-accepting chemotaxis protein</fullName>
    </submittedName>
</protein>
<dbReference type="CDD" id="cd11386">
    <property type="entry name" value="MCP_signal"/>
    <property type="match status" value="1"/>
</dbReference>
<dbReference type="Gene3D" id="3.30.450.20">
    <property type="entry name" value="PAS domain"/>
    <property type="match status" value="1"/>
</dbReference>
<dbReference type="RefSeq" id="WP_163064862.1">
    <property type="nucleotide sequence ID" value="NZ_CP048649.1"/>
</dbReference>
<evidence type="ECO:0000256" key="9">
    <source>
        <dbReference type="SAM" id="Phobius"/>
    </source>
</evidence>
<keyword evidence="13" id="KW-1185">Reference proteome</keyword>
<dbReference type="SUPFAM" id="SSF58104">
    <property type="entry name" value="Methyl-accepting chemotaxis protein (MCP) signaling domain"/>
    <property type="match status" value="1"/>
</dbReference>
<evidence type="ECO:0000256" key="6">
    <source>
        <dbReference type="ARBA" id="ARBA00023136"/>
    </source>
</evidence>
<dbReference type="GO" id="GO:0004888">
    <property type="term" value="F:transmembrane signaling receptor activity"/>
    <property type="evidence" value="ECO:0007669"/>
    <property type="project" value="InterPro"/>
</dbReference>
<dbReference type="InterPro" id="IPR051310">
    <property type="entry name" value="MCP_chemotaxis"/>
</dbReference>
<keyword evidence="3" id="KW-0145">Chemotaxis</keyword>
<feature type="domain" description="HAMP" evidence="11">
    <location>
        <begin position="320"/>
        <end position="372"/>
    </location>
</feature>
<reference evidence="12 13" key="1">
    <citation type="submission" date="2020-02" db="EMBL/GenBank/DDBJ databases">
        <authorList>
            <person name="Kim Y.B."/>
            <person name="Roh S.W."/>
        </authorList>
    </citation>
    <scope>NUCLEOTIDE SEQUENCE [LARGE SCALE GENOMIC DNA]</scope>
    <source>
        <strain evidence="12 13">DSM 103574</strain>
    </source>
</reference>
<sequence>MKKFNHLFFKIFAVSILCMIIPLVVNMFYISLSATDSLEEKIKNSLANSASEKSEQISLAFEDISKTTQAVATQPYVEEYFKELHNYGENPQKRQALSEYTKGLFDHAGGLYENVFFGYNGMTLIDGLGGGSVGHVYDEEQEPWYKTVMSQPSGYIGNPQPSPVSNIPNIILAYPVIDSDSEEILAAFAVATDLNAVTKTLVKTNVIDKSKTFLMDSSGQILGAEETSQILTLNLNQEKEDTQEFYRQVIGNSSGFGYFTLDGQKNIASYNKVKEFDMYVITFMPVTEFTRDVNMLQRGMIFVMIISALLCILVTSVLSKKIVKPIQTIQRGAQRLAVGELDVNIQVSSKDEVGLLAESIDSLTQRLKKYIDYIGESSETLNQYAEGDFRLHLVNDYTGEFEKLKNALTKVSHMQKQVIGEIKESSSLISSHAEQMASGAMLISEGATEQASAIEELSAEINEIHTSMNHAADKADEAGQKSEKAAGEVESGNEKMKELLYAINEISESSKQIGQIIKVIDDIAFQTNILALNAAVEAARAGSAGKGFAVVAEEVRNLAGKSAEAAKQTTQLIENSIAAINKGTALADETGESLLEIVRSTRESSLLIGEIAQMSQTGAASVNQVKLGIEQIAVVVQQNAGSSQKSAANSEELAAQVEKLDQLVRRFRLE</sequence>
<organism evidence="12 13">
    <name type="scientific">Aminipila butyrica</name>
    <dbReference type="NCBI Taxonomy" id="433296"/>
    <lineage>
        <taxon>Bacteria</taxon>
        <taxon>Bacillati</taxon>
        <taxon>Bacillota</taxon>
        <taxon>Clostridia</taxon>
        <taxon>Peptostreptococcales</taxon>
        <taxon>Anaerovoracaceae</taxon>
        <taxon>Aminipila</taxon>
    </lineage>
</organism>
<proteinExistence type="inferred from homology"/>
<dbReference type="PANTHER" id="PTHR43531:SF11">
    <property type="entry name" value="METHYL-ACCEPTING CHEMOTAXIS PROTEIN 3"/>
    <property type="match status" value="1"/>
</dbReference>
<dbReference type="GO" id="GO:0005886">
    <property type="term" value="C:plasma membrane"/>
    <property type="evidence" value="ECO:0007669"/>
    <property type="project" value="UniProtKB-SubCell"/>
</dbReference>
<dbReference type="Pfam" id="PF00015">
    <property type="entry name" value="MCPsignal"/>
    <property type="match status" value="1"/>
</dbReference>
<evidence type="ECO:0000256" key="8">
    <source>
        <dbReference type="PROSITE-ProRule" id="PRU00284"/>
    </source>
</evidence>
<dbReference type="Gene3D" id="6.10.340.10">
    <property type="match status" value="1"/>
</dbReference>
<dbReference type="KEGG" id="abut:Ami103574_00845"/>
<evidence type="ECO:0000259" key="10">
    <source>
        <dbReference type="PROSITE" id="PS50111"/>
    </source>
</evidence>
<dbReference type="PROSITE" id="PS50111">
    <property type="entry name" value="CHEMOTAXIS_TRANSDUC_2"/>
    <property type="match status" value="1"/>
</dbReference>
<dbReference type="Gene3D" id="1.10.287.950">
    <property type="entry name" value="Methyl-accepting chemotaxis protein"/>
    <property type="match status" value="1"/>
</dbReference>
<evidence type="ECO:0000256" key="7">
    <source>
        <dbReference type="ARBA" id="ARBA00029447"/>
    </source>
</evidence>
<feature type="domain" description="Methyl-accepting transducer" evidence="10">
    <location>
        <begin position="425"/>
        <end position="654"/>
    </location>
</feature>
<dbReference type="SMART" id="SM00283">
    <property type="entry name" value="MA"/>
    <property type="match status" value="1"/>
</dbReference>
<dbReference type="AlphaFoldDB" id="A0A858BRJ3"/>
<dbReference type="PROSITE" id="PS50885">
    <property type="entry name" value="HAMP"/>
    <property type="match status" value="1"/>
</dbReference>
<evidence type="ECO:0000256" key="5">
    <source>
        <dbReference type="ARBA" id="ARBA00022989"/>
    </source>
</evidence>
<dbReference type="GO" id="GO:0006935">
    <property type="term" value="P:chemotaxis"/>
    <property type="evidence" value="ECO:0007669"/>
    <property type="project" value="UniProtKB-KW"/>
</dbReference>
<evidence type="ECO:0000256" key="4">
    <source>
        <dbReference type="ARBA" id="ARBA00022692"/>
    </source>
</evidence>
<dbReference type="CDD" id="cd06225">
    <property type="entry name" value="HAMP"/>
    <property type="match status" value="1"/>
</dbReference>
<comment type="similarity">
    <text evidence="7">Belongs to the methyl-accepting chemotaxis (MCP) protein family.</text>
</comment>
<dbReference type="CDD" id="cd18773">
    <property type="entry name" value="PDC1_HK_sensor"/>
    <property type="match status" value="1"/>
</dbReference>
<keyword evidence="4 9" id="KW-0812">Transmembrane</keyword>
<evidence type="ECO:0000256" key="1">
    <source>
        <dbReference type="ARBA" id="ARBA00004651"/>
    </source>
</evidence>
<dbReference type="CDD" id="cd12912">
    <property type="entry name" value="PDC2_MCP_like"/>
    <property type="match status" value="1"/>
</dbReference>
<feature type="transmembrane region" description="Helical" evidence="9">
    <location>
        <begin position="7"/>
        <end position="29"/>
    </location>
</feature>
<keyword evidence="2" id="KW-1003">Cell membrane</keyword>
<dbReference type="InterPro" id="IPR004090">
    <property type="entry name" value="Chemotax_Me-accpt_rcpt"/>
</dbReference>
<evidence type="ECO:0000256" key="2">
    <source>
        <dbReference type="ARBA" id="ARBA00022475"/>
    </source>
</evidence>
<dbReference type="SMART" id="SM00304">
    <property type="entry name" value="HAMP"/>
    <property type="match status" value="1"/>
</dbReference>
<keyword evidence="6 9" id="KW-0472">Membrane</keyword>
<dbReference type="Pfam" id="PF02743">
    <property type="entry name" value="dCache_1"/>
    <property type="match status" value="1"/>
</dbReference>
<dbReference type="Pfam" id="PF00672">
    <property type="entry name" value="HAMP"/>
    <property type="match status" value="1"/>
</dbReference>
<dbReference type="InterPro" id="IPR003660">
    <property type="entry name" value="HAMP_dom"/>
</dbReference>
<evidence type="ECO:0000313" key="13">
    <source>
        <dbReference type="Proteomes" id="UP000466848"/>
    </source>
</evidence>
<keyword evidence="8" id="KW-0807">Transducer</keyword>
<dbReference type="InterPro" id="IPR004089">
    <property type="entry name" value="MCPsignal_dom"/>
</dbReference>
<dbReference type="Proteomes" id="UP000466848">
    <property type="component" value="Chromosome"/>
</dbReference>
<evidence type="ECO:0000259" key="11">
    <source>
        <dbReference type="PROSITE" id="PS50885"/>
    </source>
</evidence>
<evidence type="ECO:0000313" key="12">
    <source>
        <dbReference type="EMBL" id="QIB67942.1"/>
    </source>
</evidence>
<evidence type="ECO:0000256" key="3">
    <source>
        <dbReference type="ARBA" id="ARBA00022500"/>
    </source>
</evidence>
<dbReference type="EMBL" id="CP048649">
    <property type="protein sequence ID" value="QIB67942.1"/>
    <property type="molecule type" value="Genomic_DNA"/>
</dbReference>
<accession>A0A858BRJ3</accession>